<gene>
    <name evidence="3" type="ORF">CFP56_006601</name>
</gene>
<dbReference type="PANTHER" id="PTHR31513:SF2">
    <property type="entry name" value="MRAZ"/>
    <property type="match status" value="1"/>
</dbReference>
<dbReference type="EMBL" id="PKMF04000141">
    <property type="protein sequence ID" value="KAK7847424.1"/>
    <property type="molecule type" value="Genomic_DNA"/>
</dbReference>
<reference evidence="3 4" key="1">
    <citation type="journal article" date="2018" name="Sci. Data">
        <title>The draft genome sequence of cork oak.</title>
        <authorList>
            <person name="Ramos A.M."/>
            <person name="Usie A."/>
            <person name="Barbosa P."/>
            <person name="Barros P.M."/>
            <person name="Capote T."/>
            <person name="Chaves I."/>
            <person name="Simoes F."/>
            <person name="Abreu I."/>
            <person name="Carrasquinho I."/>
            <person name="Faro C."/>
            <person name="Guimaraes J.B."/>
            <person name="Mendonca D."/>
            <person name="Nobrega F."/>
            <person name="Rodrigues L."/>
            <person name="Saibo N.J.M."/>
            <person name="Varela M.C."/>
            <person name="Egas C."/>
            <person name="Matos J."/>
            <person name="Miguel C.M."/>
            <person name="Oliveira M.M."/>
            <person name="Ricardo C.P."/>
            <person name="Goncalves S."/>
        </authorList>
    </citation>
    <scope>NUCLEOTIDE SEQUENCE [LARGE SCALE GENOMIC DNA]</scope>
    <source>
        <strain evidence="4">cv. HL8</strain>
    </source>
</reference>
<feature type="region of interest" description="Disordered" evidence="1">
    <location>
        <begin position="62"/>
        <end position="81"/>
    </location>
</feature>
<evidence type="ECO:0000256" key="2">
    <source>
        <dbReference type="SAM" id="SignalP"/>
    </source>
</evidence>
<accession>A0AAW0L9A5</accession>
<protein>
    <submittedName>
        <fullName evidence="3">Uncharacterized protein</fullName>
    </submittedName>
</protein>
<dbReference type="AlphaFoldDB" id="A0AAW0L9A5"/>
<dbReference type="Proteomes" id="UP000237347">
    <property type="component" value="Unassembled WGS sequence"/>
</dbReference>
<keyword evidence="4" id="KW-1185">Reference proteome</keyword>
<dbReference type="PANTHER" id="PTHR31513">
    <property type="entry name" value="EPHRIN TYPE-B RECEPTOR"/>
    <property type="match status" value="1"/>
</dbReference>
<proteinExistence type="predicted"/>
<feature type="chain" id="PRO_5043597869" evidence="2">
    <location>
        <begin position="25"/>
        <end position="136"/>
    </location>
</feature>
<evidence type="ECO:0000313" key="4">
    <source>
        <dbReference type="Proteomes" id="UP000237347"/>
    </source>
</evidence>
<keyword evidence="2" id="KW-0732">Signal</keyword>
<sequence length="136" mass="14327">MDGINARIQKIWAVGLIASTTILASEHIEDYINEEDGLNIFCCQFDPRAKFLYKCNIIGGSPPPQTSGTPVGNDGAGGGHGGRGASCLKNNLTSFWGGDVYAWSSLSEPWSYGSKGGGMSAENPFGGMVEDVSSFL</sequence>
<feature type="signal peptide" evidence="2">
    <location>
        <begin position="1"/>
        <end position="24"/>
    </location>
</feature>
<organism evidence="3 4">
    <name type="scientific">Quercus suber</name>
    <name type="common">Cork oak</name>
    <dbReference type="NCBI Taxonomy" id="58331"/>
    <lineage>
        <taxon>Eukaryota</taxon>
        <taxon>Viridiplantae</taxon>
        <taxon>Streptophyta</taxon>
        <taxon>Embryophyta</taxon>
        <taxon>Tracheophyta</taxon>
        <taxon>Spermatophyta</taxon>
        <taxon>Magnoliopsida</taxon>
        <taxon>eudicotyledons</taxon>
        <taxon>Gunneridae</taxon>
        <taxon>Pentapetalae</taxon>
        <taxon>rosids</taxon>
        <taxon>fabids</taxon>
        <taxon>Fagales</taxon>
        <taxon>Fagaceae</taxon>
        <taxon>Quercus</taxon>
    </lineage>
</organism>
<name>A0AAW0L9A5_QUESU</name>
<evidence type="ECO:0000256" key="1">
    <source>
        <dbReference type="SAM" id="MobiDB-lite"/>
    </source>
</evidence>
<evidence type="ECO:0000313" key="3">
    <source>
        <dbReference type="EMBL" id="KAK7847424.1"/>
    </source>
</evidence>
<comment type="caution">
    <text evidence="3">The sequence shown here is derived from an EMBL/GenBank/DDBJ whole genome shotgun (WGS) entry which is preliminary data.</text>
</comment>